<evidence type="ECO:0000259" key="8">
    <source>
        <dbReference type="Pfam" id="PF00884"/>
    </source>
</evidence>
<name>A0A6I4XEL9_ENTGA</name>
<evidence type="ECO:0000256" key="2">
    <source>
        <dbReference type="ARBA" id="ARBA00004936"/>
    </source>
</evidence>
<dbReference type="PANTHER" id="PTHR47371:SF3">
    <property type="entry name" value="PHOSPHOGLYCEROL TRANSFERASE I"/>
    <property type="match status" value="1"/>
</dbReference>
<keyword evidence="6 7" id="KW-0472">Membrane</keyword>
<accession>A0A6I4XEL9</accession>
<evidence type="ECO:0000256" key="5">
    <source>
        <dbReference type="ARBA" id="ARBA00022989"/>
    </source>
</evidence>
<dbReference type="Proteomes" id="UP000439965">
    <property type="component" value="Unassembled WGS sequence"/>
</dbReference>
<dbReference type="PANTHER" id="PTHR47371">
    <property type="entry name" value="LIPOTEICHOIC ACID SYNTHASE"/>
    <property type="match status" value="1"/>
</dbReference>
<dbReference type="GO" id="GO:0005886">
    <property type="term" value="C:plasma membrane"/>
    <property type="evidence" value="ECO:0007669"/>
    <property type="project" value="UniProtKB-SubCell"/>
</dbReference>
<dbReference type="InterPro" id="IPR050448">
    <property type="entry name" value="OpgB/LTA_synthase_biosynth"/>
</dbReference>
<evidence type="ECO:0000256" key="4">
    <source>
        <dbReference type="ARBA" id="ARBA00022692"/>
    </source>
</evidence>
<keyword evidence="9" id="KW-0808">Transferase</keyword>
<dbReference type="InterPro" id="IPR017850">
    <property type="entry name" value="Alkaline_phosphatase_core_sf"/>
</dbReference>
<comment type="caution">
    <text evidence="9">The sequence shown here is derived from an EMBL/GenBank/DDBJ whole genome shotgun (WGS) entry which is preliminary data.</text>
</comment>
<dbReference type="EMBL" id="WVTI01000002">
    <property type="protein sequence ID" value="MXS24976.1"/>
    <property type="molecule type" value="Genomic_DNA"/>
</dbReference>
<dbReference type="InterPro" id="IPR000917">
    <property type="entry name" value="Sulfatase_N"/>
</dbReference>
<protein>
    <submittedName>
        <fullName evidence="9">Sulfatase-like hydrolase/transferase</fullName>
    </submittedName>
</protein>
<dbReference type="Gene3D" id="3.40.720.10">
    <property type="entry name" value="Alkaline Phosphatase, subunit A"/>
    <property type="match status" value="1"/>
</dbReference>
<feature type="transmembrane region" description="Helical" evidence="7">
    <location>
        <begin position="135"/>
        <end position="154"/>
    </location>
</feature>
<sequence length="615" mass="69798">MVRKGGMSFVKRKIHPKLQMGLKLIGSFILILFSNLYLQWCQNNLSVELALKFAFSWHTEKFFLACLVLLLFYELLTSLAGSLGVGALFYSIVIGILGYANYLKMAYRQEPIYPDDLKMITQFDLLHTMIGTGPFVLAMLCVILAVGAIIWSIYRSRKLSKKKQILRGLTMLVCTIGLVYVSHFNDSNNLLRKAYNRTALWIPYSQKMNYYNTGFIGGFLFNLRVDAMEQPAGYSEAAIKEIAKKYTAEAGETNKTRDQEAPNIVYVMSESFSDPSHLKGLTITGDSLKDYYAVADQTISGKMLSQNYGGGTANIEFEALTSFSMGLLNPQMTTPYTMLVPKLTQLPSVVSFLQKQGYDATAIHPYDTSMYKRKDVYDVMGFQTFLDQDTMTYTDKIENNPYISDASAYKEVLSLLSDEKKPQFVHLVTMQTHMPYEGKYQTLNYQATGDGNITALENYLQDISYSSTALKDFIEQLKQLNRRTVVVFWGDHLPGIYSDAIKDQNDTAALHETEFLMVDSDGTFSTDTVPVTSPFYFAPNVLNESQQPINGFYALLLALQEKLPAFEHGQYYQGEQWRSELSLDAKSRQLYEDYQLIQYDILQGKQYSLQTDLFG</sequence>
<dbReference type="CDD" id="cd16015">
    <property type="entry name" value="LTA_synthase"/>
    <property type="match status" value="1"/>
</dbReference>
<evidence type="ECO:0000313" key="10">
    <source>
        <dbReference type="Proteomes" id="UP000439965"/>
    </source>
</evidence>
<dbReference type="Pfam" id="PF00884">
    <property type="entry name" value="Sulfatase"/>
    <property type="match status" value="1"/>
</dbReference>
<evidence type="ECO:0000256" key="6">
    <source>
        <dbReference type="ARBA" id="ARBA00023136"/>
    </source>
</evidence>
<evidence type="ECO:0000256" key="7">
    <source>
        <dbReference type="SAM" id="Phobius"/>
    </source>
</evidence>
<feature type="transmembrane region" description="Helical" evidence="7">
    <location>
        <begin position="21"/>
        <end position="40"/>
    </location>
</feature>
<feature type="transmembrane region" description="Helical" evidence="7">
    <location>
        <begin position="83"/>
        <end position="102"/>
    </location>
</feature>
<feature type="domain" description="Sulfatase N-terminal" evidence="8">
    <location>
        <begin position="262"/>
        <end position="542"/>
    </location>
</feature>
<dbReference type="AlphaFoldDB" id="A0A6I4XEL9"/>
<keyword evidence="3" id="KW-1003">Cell membrane</keyword>
<keyword evidence="4 7" id="KW-0812">Transmembrane</keyword>
<evidence type="ECO:0000313" key="9">
    <source>
        <dbReference type="EMBL" id="MXS24976.1"/>
    </source>
</evidence>
<keyword evidence="9" id="KW-0378">Hydrolase</keyword>
<dbReference type="SUPFAM" id="SSF53649">
    <property type="entry name" value="Alkaline phosphatase-like"/>
    <property type="match status" value="1"/>
</dbReference>
<evidence type="ECO:0000256" key="1">
    <source>
        <dbReference type="ARBA" id="ARBA00004651"/>
    </source>
</evidence>
<dbReference type="GO" id="GO:0016787">
    <property type="term" value="F:hydrolase activity"/>
    <property type="evidence" value="ECO:0007669"/>
    <property type="project" value="UniProtKB-KW"/>
</dbReference>
<evidence type="ECO:0000256" key="3">
    <source>
        <dbReference type="ARBA" id="ARBA00022475"/>
    </source>
</evidence>
<keyword evidence="5 7" id="KW-1133">Transmembrane helix</keyword>
<dbReference type="GO" id="GO:0016740">
    <property type="term" value="F:transferase activity"/>
    <property type="evidence" value="ECO:0007669"/>
    <property type="project" value="UniProtKB-KW"/>
</dbReference>
<organism evidence="9 10">
    <name type="scientific">Enterococcus gallinarum</name>
    <dbReference type="NCBI Taxonomy" id="1353"/>
    <lineage>
        <taxon>Bacteria</taxon>
        <taxon>Bacillati</taxon>
        <taxon>Bacillota</taxon>
        <taxon>Bacilli</taxon>
        <taxon>Lactobacillales</taxon>
        <taxon>Enterococcaceae</taxon>
        <taxon>Enterococcus</taxon>
    </lineage>
</organism>
<gene>
    <name evidence="9" type="ORF">GTI89_02645</name>
</gene>
<feature type="transmembrane region" description="Helical" evidence="7">
    <location>
        <begin position="166"/>
        <end position="184"/>
    </location>
</feature>
<reference evidence="9 10" key="1">
    <citation type="submission" date="2019-04" db="EMBL/GenBank/DDBJ databases">
        <title>Step-wise assembly of the neonatal virome modulated by breast feeding.</title>
        <authorList>
            <person name="Liang G."/>
            <person name="Bushman F."/>
        </authorList>
    </citation>
    <scope>NUCLEOTIDE SEQUENCE [LARGE SCALE GENOMIC DNA]</scope>
    <source>
        <strain evidence="9 10">E3404</strain>
    </source>
</reference>
<comment type="subcellular location">
    <subcellularLocation>
        <location evidence="1">Cell membrane</location>
        <topology evidence="1">Multi-pass membrane protein</topology>
    </subcellularLocation>
</comment>
<feature type="transmembrane region" description="Helical" evidence="7">
    <location>
        <begin position="60"/>
        <end position="76"/>
    </location>
</feature>
<proteinExistence type="predicted"/>
<comment type="pathway">
    <text evidence="2">Cell wall biogenesis; lipoteichoic acid biosynthesis.</text>
</comment>